<dbReference type="GO" id="GO:0009086">
    <property type="term" value="P:methionine biosynthetic process"/>
    <property type="evidence" value="ECO:0007669"/>
    <property type="project" value="UniProtKB-KW"/>
</dbReference>
<dbReference type="Proteomes" id="UP000245802">
    <property type="component" value="Chromosome"/>
</dbReference>
<keyword evidence="5 12" id="KW-0658">Purine biosynthesis</keyword>
<dbReference type="Pfam" id="PF00763">
    <property type="entry name" value="THF_DHG_CYH"/>
    <property type="match status" value="1"/>
</dbReference>
<feature type="binding site" evidence="12">
    <location>
        <position position="241"/>
    </location>
    <ligand>
        <name>NADP(+)</name>
        <dbReference type="ChEBI" id="CHEBI:58349"/>
    </ligand>
</feature>
<dbReference type="SUPFAM" id="SSF51735">
    <property type="entry name" value="NAD(P)-binding Rossmann-fold domains"/>
    <property type="match status" value="1"/>
</dbReference>
<evidence type="ECO:0000256" key="3">
    <source>
        <dbReference type="ARBA" id="ARBA00022563"/>
    </source>
</evidence>
<dbReference type="InterPro" id="IPR020867">
    <property type="entry name" value="THF_DH/CycHdrlase_CS"/>
</dbReference>
<comment type="caution">
    <text evidence="12">Lacks conserved residue(s) required for the propagation of feature annotation.</text>
</comment>
<sequence>MPAQKLDGKALAATMRGEIATQVQARAAAGKRAPGLAAVLVGEDPASQQYVKNKHKACQDVGFATAAHRLPATTSQAELLALVAQLNADPAVHGILVQLPLPKQIDGEAVIRAVAPAKDVDCFHPENVGLLAAGHPRFYPCTPHGVIQLLTRNGVSLAGKSVVVVGRSNIVGKPLALMLMQKPTAANPAAADATVTVAHTRTSDLAAVCRGADVLVAAAGVPEFLTADMVRPGAVVIDVGTNNVNGRWCGDVHPGVWDVAGWVSPVPGGVGPMTITMLLHNTLAAAQQIDG</sequence>
<proteinExistence type="inferred from homology"/>
<evidence type="ECO:0000313" key="16">
    <source>
        <dbReference type="Proteomes" id="UP000245802"/>
    </source>
</evidence>
<keyword evidence="16" id="KW-1185">Reference proteome</keyword>
<dbReference type="EC" id="1.5.1.5" evidence="12"/>
<evidence type="ECO:0000256" key="11">
    <source>
        <dbReference type="ARBA" id="ARBA00023268"/>
    </source>
</evidence>
<evidence type="ECO:0000256" key="7">
    <source>
        <dbReference type="ARBA" id="ARBA00022857"/>
    </source>
</evidence>
<reference evidence="15 16" key="1">
    <citation type="submission" date="2018-01" db="EMBL/GenBank/DDBJ databases">
        <title>G. obscuriglobus.</title>
        <authorList>
            <person name="Franke J."/>
            <person name="Blomberg W."/>
            <person name="Selmecki A."/>
        </authorList>
    </citation>
    <scope>NUCLEOTIDE SEQUENCE [LARGE SCALE GENOMIC DNA]</scope>
    <source>
        <strain evidence="15 16">DSM 5831</strain>
    </source>
</reference>
<dbReference type="InterPro" id="IPR000672">
    <property type="entry name" value="THF_DH/CycHdrlase"/>
</dbReference>
<keyword evidence="8 12" id="KW-0560">Oxidoreductase</keyword>
<comment type="similarity">
    <text evidence="12">Belongs to the tetrahydrofolate dehydrogenase/cyclohydrolase family.</text>
</comment>
<comment type="catalytic activity">
    <reaction evidence="12">
        <text>(6R)-5,10-methylene-5,6,7,8-tetrahydrofolate + NADP(+) = (6R)-5,10-methenyltetrahydrofolate + NADPH</text>
        <dbReference type="Rhea" id="RHEA:22812"/>
        <dbReference type="ChEBI" id="CHEBI:15636"/>
        <dbReference type="ChEBI" id="CHEBI:57455"/>
        <dbReference type="ChEBI" id="CHEBI:57783"/>
        <dbReference type="ChEBI" id="CHEBI:58349"/>
        <dbReference type="EC" id="1.5.1.5"/>
    </reaction>
</comment>
<dbReference type="GO" id="GO:0035999">
    <property type="term" value="P:tetrahydrofolate interconversion"/>
    <property type="evidence" value="ECO:0007669"/>
    <property type="project" value="UniProtKB-UniRule"/>
</dbReference>
<dbReference type="GO" id="GO:0004477">
    <property type="term" value="F:methenyltetrahydrofolate cyclohydrolase activity"/>
    <property type="evidence" value="ECO:0007669"/>
    <property type="project" value="UniProtKB-UniRule"/>
</dbReference>
<evidence type="ECO:0000256" key="10">
    <source>
        <dbReference type="ARBA" id="ARBA00023167"/>
    </source>
</evidence>
<dbReference type="RefSeq" id="WP_010038569.1">
    <property type="nucleotide sequence ID" value="NZ_CP025958.1"/>
</dbReference>
<evidence type="ECO:0000256" key="5">
    <source>
        <dbReference type="ARBA" id="ARBA00022755"/>
    </source>
</evidence>
<dbReference type="PROSITE" id="PS00766">
    <property type="entry name" value="THF_DHG_CYH_1"/>
    <property type="match status" value="1"/>
</dbReference>
<dbReference type="InterPro" id="IPR020630">
    <property type="entry name" value="THF_DH/CycHdrlase_cat_dom"/>
</dbReference>
<evidence type="ECO:0000259" key="14">
    <source>
        <dbReference type="Pfam" id="PF02882"/>
    </source>
</evidence>
<gene>
    <name evidence="12" type="primary">folD</name>
    <name evidence="15" type="ORF">C1280_12590</name>
</gene>
<keyword evidence="4 12" id="KW-0028">Amino-acid biosynthesis</keyword>
<dbReference type="OrthoDB" id="9803580at2"/>
<evidence type="ECO:0000256" key="12">
    <source>
        <dbReference type="HAMAP-Rule" id="MF_01576"/>
    </source>
</evidence>
<keyword evidence="10 12" id="KW-0486">Methionine biosynthesis</keyword>
<organism evidence="15 16">
    <name type="scientific">Gemmata obscuriglobus</name>
    <dbReference type="NCBI Taxonomy" id="114"/>
    <lineage>
        <taxon>Bacteria</taxon>
        <taxon>Pseudomonadati</taxon>
        <taxon>Planctomycetota</taxon>
        <taxon>Planctomycetia</taxon>
        <taxon>Gemmatales</taxon>
        <taxon>Gemmataceae</taxon>
        <taxon>Gemmata</taxon>
    </lineage>
</organism>
<evidence type="ECO:0000259" key="13">
    <source>
        <dbReference type="Pfam" id="PF00763"/>
    </source>
</evidence>
<feature type="domain" description="Tetrahydrofolate dehydrogenase/cyclohydrolase NAD(P)-binding" evidence="14">
    <location>
        <begin position="140"/>
        <end position="288"/>
    </location>
</feature>
<dbReference type="PANTHER" id="PTHR48099">
    <property type="entry name" value="C-1-TETRAHYDROFOLATE SYNTHASE, CYTOPLASMIC-RELATED"/>
    <property type="match status" value="1"/>
</dbReference>
<evidence type="ECO:0000256" key="8">
    <source>
        <dbReference type="ARBA" id="ARBA00023002"/>
    </source>
</evidence>
<accession>A0A2Z3GWN8</accession>
<dbReference type="PANTHER" id="PTHR48099:SF5">
    <property type="entry name" value="C-1-TETRAHYDROFOLATE SYNTHASE, CYTOPLASMIC"/>
    <property type="match status" value="1"/>
</dbReference>
<dbReference type="PROSITE" id="PS00767">
    <property type="entry name" value="THF_DHG_CYH_2"/>
    <property type="match status" value="1"/>
</dbReference>
<name>A0A2Z3GWN8_9BACT</name>
<feature type="binding site" evidence="12">
    <location>
        <begin position="166"/>
        <end position="168"/>
    </location>
    <ligand>
        <name>NADP(+)</name>
        <dbReference type="ChEBI" id="CHEBI:58349"/>
    </ligand>
</feature>
<dbReference type="AlphaFoldDB" id="A0A2Z3GWN8"/>
<evidence type="ECO:0000256" key="9">
    <source>
        <dbReference type="ARBA" id="ARBA00023102"/>
    </source>
</evidence>
<evidence type="ECO:0000256" key="2">
    <source>
        <dbReference type="ARBA" id="ARBA00011738"/>
    </source>
</evidence>
<comment type="function">
    <text evidence="12">Catalyzes the oxidation of 5,10-methylenetetrahydrofolate to 5,10-methenyltetrahydrofolate and then the hydrolysis of 5,10-methenyltetrahydrofolate to 10-formyltetrahydrofolate.</text>
</comment>
<dbReference type="GO" id="GO:0000105">
    <property type="term" value="P:L-histidine biosynthetic process"/>
    <property type="evidence" value="ECO:0007669"/>
    <property type="project" value="UniProtKB-KW"/>
</dbReference>
<keyword evidence="3 12" id="KW-0554">One-carbon metabolism</keyword>
<dbReference type="GO" id="GO:0005829">
    <property type="term" value="C:cytosol"/>
    <property type="evidence" value="ECO:0007669"/>
    <property type="project" value="TreeGrafter"/>
</dbReference>
<evidence type="ECO:0000256" key="6">
    <source>
        <dbReference type="ARBA" id="ARBA00022801"/>
    </source>
</evidence>
<dbReference type="Gene3D" id="3.40.50.720">
    <property type="entry name" value="NAD(P)-binding Rossmann-like Domain"/>
    <property type="match status" value="1"/>
</dbReference>
<keyword evidence="6 12" id="KW-0378">Hydrolase</keyword>
<dbReference type="FunFam" id="3.40.50.10860:FF:000005">
    <property type="entry name" value="C-1-tetrahydrofolate synthase, cytoplasmic, putative"/>
    <property type="match status" value="1"/>
</dbReference>
<comment type="pathway">
    <text evidence="1 12">One-carbon metabolism; tetrahydrofolate interconversion.</text>
</comment>
<dbReference type="HAMAP" id="MF_01576">
    <property type="entry name" value="THF_DHG_CYH"/>
    <property type="match status" value="1"/>
</dbReference>
<dbReference type="InterPro" id="IPR036291">
    <property type="entry name" value="NAD(P)-bd_dom_sf"/>
</dbReference>
<dbReference type="Gene3D" id="3.40.50.10860">
    <property type="entry name" value="Leucine Dehydrogenase, chain A, domain 1"/>
    <property type="match status" value="1"/>
</dbReference>
<dbReference type="GO" id="GO:0006164">
    <property type="term" value="P:purine nucleotide biosynthetic process"/>
    <property type="evidence" value="ECO:0007669"/>
    <property type="project" value="UniProtKB-KW"/>
</dbReference>
<dbReference type="KEGG" id="gog:C1280_12590"/>
<feature type="domain" description="Tetrahydrofolate dehydrogenase/cyclohydrolase catalytic" evidence="13">
    <location>
        <begin position="6"/>
        <end position="121"/>
    </location>
</feature>
<keyword evidence="9 12" id="KW-0368">Histidine biosynthesis</keyword>
<dbReference type="InterPro" id="IPR020631">
    <property type="entry name" value="THF_DH/CycHdrlase_NAD-bd_dom"/>
</dbReference>
<dbReference type="CDD" id="cd01080">
    <property type="entry name" value="NAD_bind_m-THF_DH_Cyclohyd"/>
    <property type="match status" value="1"/>
</dbReference>
<dbReference type="EMBL" id="CP025958">
    <property type="protein sequence ID" value="AWM37748.1"/>
    <property type="molecule type" value="Genomic_DNA"/>
</dbReference>
<protein>
    <recommendedName>
        <fullName evidence="12">Bifunctional protein FolD</fullName>
    </recommendedName>
    <domain>
        <recommendedName>
            <fullName evidence="12">Methylenetetrahydrofolate dehydrogenase</fullName>
            <ecNumber evidence="12">1.5.1.5</ecNumber>
        </recommendedName>
    </domain>
    <domain>
        <recommendedName>
            <fullName evidence="12">Methenyltetrahydrofolate cyclohydrolase</fullName>
            <ecNumber evidence="12">3.5.4.9</ecNumber>
        </recommendedName>
    </domain>
</protein>
<evidence type="ECO:0000256" key="1">
    <source>
        <dbReference type="ARBA" id="ARBA00004777"/>
    </source>
</evidence>
<comment type="subunit">
    <text evidence="2 12">Homodimer.</text>
</comment>
<dbReference type="PRINTS" id="PR00085">
    <property type="entry name" value="THFDHDRGNASE"/>
</dbReference>
<keyword evidence="7 12" id="KW-0521">NADP</keyword>
<evidence type="ECO:0000256" key="4">
    <source>
        <dbReference type="ARBA" id="ARBA00022605"/>
    </source>
</evidence>
<dbReference type="EC" id="3.5.4.9" evidence="12"/>
<keyword evidence="11 12" id="KW-0511">Multifunctional enzyme</keyword>
<dbReference type="Pfam" id="PF02882">
    <property type="entry name" value="THF_DHG_CYH_C"/>
    <property type="match status" value="1"/>
</dbReference>
<evidence type="ECO:0000313" key="15">
    <source>
        <dbReference type="EMBL" id="AWM37748.1"/>
    </source>
</evidence>
<dbReference type="FunFam" id="3.40.50.720:FF:000189">
    <property type="entry name" value="Bifunctional protein FolD"/>
    <property type="match status" value="1"/>
</dbReference>
<comment type="catalytic activity">
    <reaction evidence="12">
        <text>(6R)-5,10-methenyltetrahydrofolate + H2O = (6R)-10-formyltetrahydrofolate + H(+)</text>
        <dbReference type="Rhea" id="RHEA:23700"/>
        <dbReference type="ChEBI" id="CHEBI:15377"/>
        <dbReference type="ChEBI" id="CHEBI:15378"/>
        <dbReference type="ChEBI" id="CHEBI:57455"/>
        <dbReference type="ChEBI" id="CHEBI:195366"/>
        <dbReference type="EC" id="3.5.4.9"/>
    </reaction>
</comment>
<dbReference type="InterPro" id="IPR046346">
    <property type="entry name" value="Aminoacid_DH-like_N_sf"/>
</dbReference>
<dbReference type="GO" id="GO:0004488">
    <property type="term" value="F:methylenetetrahydrofolate dehydrogenase (NADP+) activity"/>
    <property type="evidence" value="ECO:0007669"/>
    <property type="project" value="UniProtKB-UniRule"/>
</dbReference>
<dbReference type="UniPathway" id="UPA00193"/>
<dbReference type="SUPFAM" id="SSF53223">
    <property type="entry name" value="Aminoacid dehydrogenase-like, N-terminal domain"/>
    <property type="match status" value="1"/>
</dbReference>